<evidence type="ECO:0000256" key="2">
    <source>
        <dbReference type="ARBA" id="ARBA00008520"/>
    </source>
</evidence>
<name>A0A1C2E7F0_9HYPH</name>
<feature type="signal peptide" evidence="5">
    <location>
        <begin position="1"/>
        <end position="23"/>
    </location>
</feature>
<dbReference type="EMBL" id="MDEO01000026">
    <property type="protein sequence ID" value="OCX22833.1"/>
    <property type="molecule type" value="Genomic_DNA"/>
</dbReference>
<evidence type="ECO:0000256" key="5">
    <source>
        <dbReference type="SAM" id="SignalP"/>
    </source>
</evidence>
<accession>A0A1C2E7F0</accession>
<dbReference type="Proteomes" id="UP000094412">
    <property type="component" value="Unassembled WGS sequence"/>
</dbReference>
<dbReference type="OrthoDB" id="5897001at2"/>
<keyword evidence="5" id="KW-0732">Signal</keyword>
<dbReference type="InterPro" id="IPR006059">
    <property type="entry name" value="SBP"/>
</dbReference>
<evidence type="ECO:0000256" key="3">
    <source>
        <dbReference type="ARBA" id="ARBA00022448"/>
    </source>
</evidence>
<dbReference type="Pfam" id="PF01547">
    <property type="entry name" value="SBP_bac_1"/>
    <property type="match status" value="1"/>
</dbReference>
<dbReference type="PANTHER" id="PTHR43649:SF29">
    <property type="entry name" value="OSMOPROTECTIVE COMPOUNDS-BINDING PROTEIN GGTB"/>
    <property type="match status" value="1"/>
</dbReference>
<evidence type="ECO:0000313" key="6">
    <source>
        <dbReference type="EMBL" id="OCX22833.1"/>
    </source>
</evidence>
<dbReference type="GO" id="GO:0042597">
    <property type="term" value="C:periplasmic space"/>
    <property type="evidence" value="ECO:0007669"/>
    <property type="project" value="UniProtKB-SubCell"/>
</dbReference>
<proteinExistence type="inferred from homology"/>
<keyword evidence="4" id="KW-0574">Periplasm</keyword>
<reference evidence="6 7" key="1">
    <citation type="submission" date="2016-08" db="EMBL/GenBank/DDBJ databases">
        <title>Whole genome sequence of Mesorhizobium sp. strain UASWS1009 isolated from industrial sewage.</title>
        <authorList>
            <person name="Crovadore J."/>
            <person name="Calmin G."/>
            <person name="Chablais R."/>
            <person name="Cochard B."/>
            <person name="Lefort F."/>
        </authorList>
    </citation>
    <scope>NUCLEOTIDE SEQUENCE [LARGE SCALE GENOMIC DNA]</scope>
    <source>
        <strain evidence="6 7">UASWS1009</strain>
    </source>
</reference>
<feature type="chain" id="PRO_5008660259" evidence="5">
    <location>
        <begin position="24"/>
        <end position="410"/>
    </location>
</feature>
<sequence>MNSLKSLAGLVLGVAMTCAPAVAGEIVLNSDQSDPAPKKAMEQLIADFEKANPGVTVKWNNFDHEGYKAAIRNFLTADPPDVAAWYAGNRMAPFVKAGLFEDVTDVWTANGLDDQLKSAASALTIDGKKWGVPYTYYQWGIYYRKDVFAKEGITPPKNWEELMAACAKLKADGITPFAIGTKALWPTGGWFDYLDLRVNGYEFHMDLTAGKVPYTDPKVKAVFAKWAELVKPGYFLENHAALDWQDAIPQFVQGKAAMYLMGNFAVAPMKDGGLKEDQIGFLQFPEITAGLPMAEDAPTDTFHIPSGAKNKDDARKFLAFLASPGAQTKMNDILGQLPVNNTSAKPSDPFLEAGFIMLSNAHGLAQFYDRDAPAEMAKAGMEGFQEFMVKPDKIDAILDRLEKARQKIYK</sequence>
<comment type="similarity">
    <text evidence="2">Belongs to the bacterial solute-binding protein 1 family.</text>
</comment>
<gene>
    <name evidence="6" type="ORF">QV13_05130</name>
</gene>
<dbReference type="SUPFAM" id="SSF53850">
    <property type="entry name" value="Periplasmic binding protein-like II"/>
    <property type="match status" value="1"/>
</dbReference>
<dbReference type="PANTHER" id="PTHR43649">
    <property type="entry name" value="ARABINOSE-BINDING PROTEIN-RELATED"/>
    <property type="match status" value="1"/>
</dbReference>
<evidence type="ECO:0000256" key="4">
    <source>
        <dbReference type="ARBA" id="ARBA00022764"/>
    </source>
</evidence>
<comment type="caution">
    <text evidence="6">The sequence shown here is derived from an EMBL/GenBank/DDBJ whole genome shotgun (WGS) entry which is preliminary data.</text>
</comment>
<keyword evidence="3" id="KW-0813">Transport</keyword>
<comment type="subcellular location">
    <subcellularLocation>
        <location evidence="1">Periplasm</location>
    </subcellularLocation>
</comment>
<dbReference type="Gene3D" id="3.40.190.10">
    <property type="entry name" value="Periplasmic binding protein-like II"/>
    <property type="match status" value="2"/>
</dbReference>
<protein>
    <submittedName>
        <fullName evidence="6">Sugar ABC transporter substrate-binding protein</fullName>
    </submittedName>
</protein>
<evidence type="ECO:0000256" key="1">
    <source>
        <dbReference type="ARBA" id="ARBA00004418"/>
    </source>
</evidence>
<organism evidence="6 7">
    <name type="scientific">Mesorhizobium hungaricum</name>
    <dbReference type="NCBI Taxonomy" id="1566387"/>
    <lineage>
        <taxon>Bacteria</taxon>
        <taxon>Pseudomonadati</taxon>
        <taxon>Pseudomonadota</taxon>
        <taxon>Alphaproteobacteria</taxon>
        <taxon>Hyphomicrobiales</taxon>
        <taxon>Phyllobacteriaceae</taxon>
        <taxon>Mesorhizobium</taxon>
    </lineage>
</organism>
<evidence type="ECO:0000313" key="7">
    <source>
        <dbReference type="Proteomes" id="UP000094412"/>
    </source>
</evidence>
<keyword evidence="7" id="KW-1185">Reference proteome</keyword>
<dbReference type="STRING" id="1566387.QV13_05130"/>
<dbReference type="RefSeq" id="WP_065996833.1">
    <property type="nucleotide sequence ID" value="NZ_MDEO01000026.1"/>
</dbReference>
<dbReference type="InterPro" id="IPR050490">
    <property type="entry name" value="Bact_solute-bd_prot1"/>
</dbReference>
<dbReference type="AlphaFoldDB" id="A0A1C2E7F0"/>